<dbReference type="InterPro" id="IPR011990">
    <property type="entry name" value="TPR-like_helical_dom_sf"/>
</dbReference>
<organism evidence="2 3">
    <name type="scientific">Candidatus Liberibacter ctenarytainae</name>
    <dbReference type="NCBI Taxonomy" id="2020335"/>
    <lineage>
        <taxon>Bacteria</taxon>
        <taxon>Pseudomonadati</taxon>
        <taxon>Pseudomonadota</taxon>
        <taxon>Alphaproteobacteria</taxon>
        <taxon>Hyphomicrobiales</taxon>
        <taxon>Rhizobiaceae</taxon>
        <taxon>Liberibacter</taxon>
    </lineage>
</organism>
<proteinExistence type="predicted"/>
<dbReference type="Proteomes" id="UP000736856">
    <property type="component" value="Unassembled WGS sequence"/>
</dbReference>
<feature type="signal peptide" evidence="1">
    <location>
        <begin position="1"/>
        <end position="21"/>
    </location>
</feature>
<feature type="chain" id="PRO_5037367899" evidence="1">
    <location>
        <begin position="22"/>
        <end position="395"/>
    </location>
</feature>
<sequence>MKQKFLMSMIMIAIDVFPSFAMNQHSNYSMLPYNLIRSLQRGFDNSARENNYSQRKLSDMAQEVGMQLRITHKDVFADRRNVDAIVIYTVIANDPSVLEELIVKDTQGYFDSSMIRALRYYFAGNFESSIREFERIKHIYQNRSTEPYIYLMMGKAMMALQPKEAIRFFDHIRLISPGTILEEMSLRNLLEITLNHSMEERSFGYIRDYSRQFHHSIHKDHFIQLLLHFFLSNHPKLQDDDIVSTISFLDLKDQRIVYFKIARYAVISGKNAIGMLSIKQLKEIKNELDYRDLAAIWLYIDILNIPFIDMVSSQRSLSIIPDDALTPQDRILKKASKIVVLDMRETLLDVHIKSTDKDLIGDQKQDEKINFDLDPFIKSNRQKIKQIDMLLQEGE</sequence>
<evidence type="ECO:0000256" key="1">
    <source>
        <dbReference type="SAM" id="SignalP"/>
    </source>
</evidence>
<evidence type="ECO:0000313" key="3">
    <source>
        <dbReference type="Proteomes" id="UP000736856"/>
    </source>
</evidence>
<reference evidence="2" key="1">
    <citation type="submission" date="2019-02" db="EMBL/GenBank/DDBJ databases">
        <title>A novel Candidatus Liberibacter species associated with the New Zealand native fuchsia psyllid, Ctenarytaina fuchsiae.</title>
        <authorList>
            <person name="Thompson S.M."/>
            <person name="Jorgensen N."/>
            <person name="David C."/>
            <person name="Bulman S.R."/>
            <person name="Smith G.R."/>
        </authorList>
    </citation>
    <scope>NUCLEOTIDE SEQUENCE</scope>
    <source>
        <strain evidence="2">Oxford</strain>
    </source>
</reference>
<gene>
    <name evidence="2" type="ORF">EU981_00145</name>
</gene>
<protein>
    <submittedName>
        <fullName evidence="2">Chemotaxis protein</fullName>
    </submittedName>
</protein>
<comment type="caution">
    <text evidence="2">The sequence shown here is derived from an EMBL/GenBank/DDBJ whole genome shotgun (WGS) entry which is preliminary data.</text>
</comment>
<dbReference type="SUPFAM" id="SSF48452">
    <property type="entry name" value="TPR-like"/>
    <property type="match status" value="1"/>
</dbReference>
<evidence type="ECO:0000313" key="2">
    <source>
        <dbReference type="EMBL" id="MBL0848508.1"/>
    </source>
</evidence>
<accession>A0A937ABL6</accession>
<dbReference type="AlphaFoldDB" id="A0A937ABL6"/>
<keyword evidence="1" id="KW-0732">Signal</keyword>
<dbReference type="EMBL" id="SEOL01000001">
    <property type="protein sequence ID" value="MBL0848508.1"/>
    <property type="molecule type" value="Genomic_DNA"/>
</dbReference>
<name>A0A937ABL6_9HYPH</name>